<name>H8FY45_MAGML</name>
<dbReference type="AlphaFoldDB" id="H8FY45"/>
<keyword evidence="1" id="KW-0175">Coiled coil</keyword>
<accession>H8FY45</accession>
<evidence type="ECO:0000259" key="3">
    <source>
        <dbReference type="Pfam" id="PF20356"/>
    </source>
</evidence>
<sequence length="293" mass="31223">MVDKVIKITTPTDPYDPAWQVWNAQNPGVYKSVGAAAATEGGEDESGEEKPVTKPGKRSDRETSTPTDAARLAALETELASARQSADEAKRAAEDAAARLAAFDGVDPVEAKRLLKEKQEAELAAAEARGEFDRVKAAMVEAHQVELSAKDSAISTLQGQLTSLQAQIDELTVGRSFSDSAFIRDELVLTPAKTRTLYGAHFEIEGGALVGYDKPKGASDRTPLVDARGNKLGFEDALRRLIDADPDKERLLKSKLAAGAGSGTQEKAPAPTKQVELHGMSRIAAALSKQKSK</sequence>
<dbReference type="RefSeq" id="WP_002731356.1">
    <property type="nucleotide sequence ID" value="NZ_CAHP01000060.1"/>
</dbReference>
<feature type="compositionally biased region" description="Basic and acidic residues" evidence="2">
    <location>
        <begin position="48"/>
        <end position="63"/>
    </location>
</feature>
<protein>
    <recommendedName>
        <fullName evidence="3">DUF6651 domain-containing protein</fullName>
    </recommendedName>
</protein>
<evidence type="ECO:0000256" key="2">
    <source>
        <dbReference type="SAM" id="MobiDB-lite"/>
    </source>
</evidence>
<organism evidence="4 5">
    <name type="scientific">Magnetospirillum molischianum DSM 120</name>
    <dbReference type="NCBI Taxonomy" id="1150626"/>
    <lineage>
        <taxon>Bacteria</taxon>
        <taxon>Pseudomonadati</taxon>
        <taxon>Pseudomonadota</taxon>
        <taxon>Alphaproteobacteria</taxon>
        <taxon>Rhodospirillales</taxon>
        <taxon>Rhodospirillaceae</taxon>
        <taxon>Magnetospirillum</taxon>
    </lineage>
</organism>
<gene>
    <name evidence="4" type="ORF">PHAMO_80074</name>
</gene>
<dbReference type="OrthoDB" id="8481039at2"/>
<dbReference type="eggNOG" id="ENOG502Z8VY">
    <property type="taxonomic scope" value="Bacteria"/>
</dbReference>
<feature type="coiled-coil region" evidence="1">
    <location>
        <begin position="72"/>
        <end position="138"/>
    </location>
</feature>
<proteinExistence type="predicted"/>
<keyword evidence="5" id="KW-1185">Reference proteome</keyword>
<dbReference type="STRING" id="1150626.PHAMO_80074"/>
<dbReference type="EMBL" id="CAHP01000060">
    <property type="protein sequence ID" value="CCG43283.1"/>
    <property type="molecule type" value="Genomic_DNA"/>
</dbReference>
<evidence type="ECO:0000313" key="5">
    <source>
        <dbReference type="Proteomes" id="UP000004169"/>
    </source>
</evidence>
<dbReference type="Proteomes" id="UP000004169">
    <property type="component" value="Unassembled WGS sequence"/>
</dbReference>
<comment type="caution">
    <text evidence="4">The sequence shown here is derived from an EMBL/GenBank/DDBJ whole genome shotgun (WGS) entry which is preliminary data.</text>
</comment>
<dbReference type="InterPro" id="IPR046593">
    <property type="entry name" value="DUF6651"/>
</dbReference>
<feature type="domain" description="DUF6651" evidence="3">
    <location>
        <begin position="161"/>
        <end position="265"/>
    </location>
</feature>
<reference evidence="4 5" key="1">
    <citation type="journal article" date="2012" name="J. Bacteriol.">
        <title>Draft Genome Sequence of the Purple Photosynthetic Bacterium Phaeospirillum molischianum DSM120, a Particularly Versatile Bacterium.</title>
        <authorList>
            <person name="Duquesne K."/>
            <person name="Prima V."/>
            <person name="Ji B."/>
            <person name="Rouy Z."/>
            <person name="Medigue C."/>
            <person name="Talla E."/>
            <person name="Sturgis J.N."/>
        </authorList>
    </citation>
    <scope>NUCLEOTIDE SEQUENCE [LARGE SCALE GENOMIC DNA]</scope>
    <source>
        <strain evidence="5">DSM120</strain>
    </source>
</reference>
<dbReference type="Pfam" id="PF20356">
    <property type="entry name" value="DUF6651"/>
    <property type="match status" value="1"/>
</dbReference>
<feature type="region of interest" description="Disordered" evidence="2">
    <location>
        <begin position="253"/>
        <end position="276"/>
    </location>
</feature>
<feature type="region of interest" description="Disordered" evidence="2">
    <location>
        <begin position="33"/>
        <end position="68"/>
    </location>
</feature>
<evidence type="ECO:0000256" key="1">
    <source>
        <dbReference type="SAM" id="Coils"/>
    </source>
</evidence>
<evidence type="ECO:0000313" key="4">
    <source>
        <dbReference type="EMBL" id="CCG43283.1"/>
    </source>
</evidence>